<dbReference type="InterPro" id="IPR000873">
    <property type="entry name" value="AMP-dep_synth/lig_dom"/>
</dbReference>
<gene>
    <name evidence="6" type="ORF">HXA33_16080</name>
</gene>
<dbReference type="FunFam" id="3.30.300.30:FF:000008">
    <property type="entry name" value="2,3-dihydroxybenzoate-AMP ligase"/>
    <property type="match status" value="1"/>
</dbReference>
<dbReference type="Gene3D" id="3.30.300.30">
    <property type="match status" value="1"/>
</dbReference>
<evidence type="ECO:0000313" key="6">
    <source>
        <dbReference type="EMBL" id="MCR6098058.1"/>
    </source>
</evidence>
<dbReference type="FunFam" id="3.40.50.980:FF:000003">
    <property type="entry name" value="Vibriobactin-specific 2,3-dihydroxybenzoate-AMP ligase"/>
    <property type="match status" value="1"/>
</dbReference>
<dbReference type="InterPro" id="IPR020845">
    <property type="entry name" value="AMP-binding_CS"/>
</dbReference>
<dbReference type="InterPro" id="IPR045851">
    <property type="entry name" value="AMP-bd_C_sf"/>
</dbReference>
<evidence type="ECO:0000256" key="1">
    <source>
        <dbReference type="ARBA" id="ARBA00004924"/>
    </source>
</evidence>
<dbReference type="Pfam" id="PF00501">
    <property type="entry name" value="AMP-binding"/>
    <property type="match status" value="1"/>
</dbReference>
<dbReference type="EC" id="6.2.1.71" evidence="6"/>
<protein>
    <submittedName>
        <fullName evidence="6">(2,3-dihydroxybenzoyl)adenylate synthase</fullName>
        <ecNumber evidence="6">6.2.1.71</ecNumber>
    </submittedName>
</protein>
<dbReference type="NCBIfam" id="TIGR02275">
    <property type="entry name" value="DHB_AMP_lig"/>
    <property type="match status" value="1"/>
</dbReference>
<dbReference type="RefSeq" id="WP_257822436.1">
    <property type="nucleotide sequence ID" value="NZ_JABXYM010000001.1"/>
</dbReference>
<comment type="caution">
    <text evidence="6">The sequence shown here is derived from an EMBL/GenBank/DDBJ whole genome shotgun (WGS) entry which is preliminary data.</text>
</comment>
<dbReference type="SUPFAM" id="SSF56801">
    <property type="entry name" value="Acetyl-CoA synthetase-like"/>
    <property type="match status" value="1"/>
</dbReference>
<organism evidence="6 7">
    <name type="scientific">Salipaludibacillus agaradhaerens</name>
    <name type="common">Bacillus agaradhaerens</name>
    <dbReference type="NCBI Taxonomy" id="76935"/>
    <lineage>
        <taxon>Bacteria</taxon>
        <taxon>Bacillati</taxon>
        <taxon>Bacillota</taxon>
        <taxon>Bacilli</taxon>
        <taxon>Bacillales</taxon>
        <taxon>Bacillaceae</taxon>
    </lineage>
</organism>
<dbReference type="AlphaFoldDB" id="A0A9Q4G0M9"/>
<dbReference type="InterPro" id="IPR050237">
    <property type="entry name" value="ATP-dep_AMP-bd_enzyme"/>
</dbReference>
<dbReference type="GO" id="GO:0008668">
    <property type="term" value="F:2,3-dihydroxybenzoate--[aryl-carrier protein] ligase"/>
    <property type="evidence" value="ECO:0007669"/>
    <property type="project" value="UniProtKB-EC"/>
</dbReference>
<evidence type="ECO:0000256" key="3">
    <source>
        <dbReference type="ARBA" id="ARBA00022598"/>
    </source>
</evidence>
<dbReference type="EMBL" id="JABXYM010000001">
    <property type="protein sequence ID" value="MCR6098058.1"/>
    <property type="molecule type" value="Genomic_DNA"/>
</dbReference>
<comment type="pathway">
    <text evidence="1">Siderophore biosynthesis.</text>
</comment>
<dbReference type="Gene3D" id="3.40.50.980">
    <property type="match status" value="2"/>
</dbReference>
<reference evidence="6" key="1">
    <citation type="submission" date="2020-06" db="EMBL/GenBank/DDBJ databases">
        <title>Insight into the genomes of haloalkaliphilic bacilli from Kenyan soda lakes.</title>
        <authorList>
            <person name="Mwirichia R."/>
            <person name="Villamizar G.C."/>
            <person name="Poehlein A."/>
            <person name="Mugweru J."/>
            <person name="Kipnyargis A."/>
            <person name="Kiplimo D."/>
            <person name="Orwa P."/>
            <person name="Daniel R."/>
        </authorList>
    </citation>
    <scope>NUCLEOTIDE SEQUENCE</scope>
    <source>
        <strain evidence="6">B1096_S55</strain>
    </source>
</reference>
<dbReference type="InterPro" id="IPR011963">
    <property type="entry name" value="DHB_AMP_lig"/>
</dbReference>
<dbReference type="Pfam" id="PF13193">
    <property type="entry name" value="AMP-binding_C"/>
    <property type="match status" value="1"/>
</dbReference>
<evidence type="ECO:0000259" key="5">
    <source>
        <dbReference type="Pfam" id="PF13193"/>
    </source>
</evidence>
<sequence>MLKHYKPWPEKLKTRYKELGCWEDKTFGQMLSDRASIYGDRTAIVDHQSRVTYKELDKYVNQLASGFQRIGLSREDRVVVQLPNTLDFVVVIFALFRLGAIPVFSLLSHRDSEIRYFCEFSEAKAYIIPGDGYGYDFEQLAKTIQTDVTSVDTIIVADEDGGDFYSLNDLYENETALPDIKADDVAFFQLSGGSTGLPKMIARTHNEYMYSLRMSADVCQLDETSVYLAVLPAAHNYPLSSPGVLGTMYAGGKVVLSSGASPDEAFPLIEQERVTITAIVPPLALIWLEAVPTRHYDLSSLRVLQVGGSKLSAEAAKKVTPVFGCTLQQVYGMAEGLVNYTRLNDSDDVIIQTQGKSMSVYDDIRVVDEEDNEVAQGEIGELLTRGPYTIRGYYKAEEHNEKAFTADGYYRTGDLVRVSEDGYITVIDRVKDQINRAGEKIAAEEVENYLLAHPAVRDVAIVAMPDKWLGEKSCAFVISRDQDLKETDLIAFLRTEGLADYKMPDRIEWMANFPKTAIGKVNKKELRRLIEVKLNEHNMAKK</sequence>
<dbReference type="CDD" id="cd05920">
    <property type="entry name" value="23DHB-AMP_lg"/>
    <property type="match status" value="1"/>
</dbReference>
<feature type="domain" description="AMP-binding enzyme C-terminal" evidence="5">
    <location>
        <begin position="445"/>
        <end position="520"/>
    </location>
</feature>
<accession>A0A9Q4G0M9</accession>
<dbReference type="Gene3D" id="2.30.38.10">
    <property type="entry name" value="Luciferase, Domain 3"/>
    <property type="match status" value="1"/>
</dbReference>
<proteinExistence type="inferred from homology"/>
<dbReference type="InterPro" id="IPR025110">
    <property type="entry name" value="AMP-bd_C"/>
</dbReference>
<dbReference type="GO" id="GO:0019290">
    <property type="term" value="P:siderophore biosynthetic process"/>
    <property type="evidence" value="ECO:0007669"/>
    <property type="project" value="InterPro"/>
</dbReference>
<evidence type="ECO:0000313" key="7">
    <source>
        <dbReference type="Proteomes" id="UP001057753"/>
    </source>
</evidence>
<keyword evidence="7" id="KW-1185">Reference proteome</keyword>
<feature type="domain" description="AMP-dependent synthetase/ligase" evidence="4">
    <location>
        <begin position="33"/>
        <end position="394"/>
    </location>
</feature>
<keyword evidence="3 6" id="KW-0436">Ligase</keyword>
<dbReference type="Proteomes" id="UP001057753">
    <property type="component" value="Unassembled WGS sequence"/>
</dbReference>
<dbReference type="PROSITE" id="PS00455">
    <property type="entry name" value="AMP_BINDING"/>
    <property type="match status" value="1"/>
</dbReference>
<dbReference type="FunFam" id="2.30.38.10:FF:000003">
    <property type="entry name" value="Vibriobactin-specific 2,3-dihydroxybenzoate-AMP ligase"/>
    <property type="match status" value="1"/>
</dbReference>
<name>A0A9Q4G0M9_SALAG</name>
<comment type="similarity">
    <text evidence="2">Belongs to the ATP-dependent AMP-binding enzyme family.</text>
</comment>
<evidence type="ECO:0000256" key="2">
    <source>
        <dbReference type="ARBA" id="ARBA00006432"/>
    </source>
</evidence>
<dbReference type="PANTHER" id="PTHR43767:SF1">
    <property type="entry name" value="NONRIBOSOMAL PEPTIDE SYNTHASE PES1 (EUROFUNG)-RELATED"/>
    <property type="match status" value="1"/>
</dbReference>
<dbReference type="PANTHER" id="PTHR43767">
    <property type="entry name" value="LONG-CHAIN-FATTY-ACID--COA LIGASE"/>
    <property type="match status" value="1"/>
</dbReference>
<evidence type="ECO:0000259" key="4">
    <source>
        <dbReference type="Pfam" id="PF00501"/>
    </source>
</evidence>